<evidence type="ECO:0000259" key="9">
    <source>
        <dbReference type="PROSITE" id="PS50893"/>
    </source>
</evidence>
<feature type="transmembrane region" description="Helical" evidence="8">
    <location>
        <begin position="38"/>
        <end position="60"/>
    </location>
</feature>
<accession>A0ABS4E3R7</accession>
<gene>
    <name evidence="11" type="ORF">J2Z17_004037</name>
</gene>
<feature type="domain" description="ABC transporter" evidence="9">
    <location>
        <begin position="361"/>
        <end position="600"/>
    </location>
</feature>
<dbReference type="PROSITE" id="PS50893">
    <property type="entry name" value="ABC_TRANSPORTER_2"/>
    <property type="match status" value="1"/>
</dbReference>
<comment type="subcellular location">
    <subcellularLocation>
        <location evidence="1">Cell membrane</location>
        <topology evidence="1">Multi-pass membrane protein</topology>
    </subcellularLocation>
</comment>
<keyword evidence="6 8" id="KW-1133">Transmembrane helix</keyword>
<evidence type="ECO:0000256" key="2">
    <source>
        <dbReference type="ARBA" id="ARBA00005417"/>
    </source>
</evidence>
<organism evidence="11 12">
    <name type="scientific">Rhizobium halophytocola</name>
    <dbReference type="NCBI Taxonomy" id="735519"/>
    <lineage>
        <taxon>Bacteria</taxon>
        <taxon>Pseudomonadati</taxon>
        <taxon>Pseudomonadota</taxon>
        <taxon>Alphaproteobacteria</taxon>
        <taxon>Hyphomicrobiales</taxon>
        <taxon>Rhizobiaceae</taxon>
        <taxon>Rhizobium/Agrobacterium group</taxon>
        <taxon>Rhizobium</taxon>
    </lineage>
</organism>
<dbReference type="InterPro" id="IPR011527">
    <property type="entry name" value="ABC1_TM_dom"/>
</dbReference>
<feature type="transmembrane region" description="Helical" evidence="8">
    <location>
        <begin position="270"/>
        <end position="290"/>
    </location>
</feature>
<dbReference type="RefSeq" id="WP_209947517.1">
    <property type="nucleotide sequence ID" value="NZ_JAGGJU010000012.1"/>
</dbReference>
<comment type="caution">
    <text evidence="11">The sequence shown here is derived from an EMBL/GenBank/DDBJ whole genome shotgun (WGS) entry which is preliminary data.</text>
</comment>
<evidence type="ECO:0000259" key="10">
    <source>
        <dbReference type="PROSITE" id="PS50929"/>
    </source>
</evidence>
<evidence type="ECO:0000313" key="12">
    <source>
        <dbReference type="Proteomes" id="UP000759443"/>
    </source>
</evidence>
<dbReference type="Pfam" id="PF00664">
    <property type="entry name" value="ABC_membrane"/>
    <property type="match status" value="1"/>
</dbReference>
<evidence type="ECO:0000256" key="6">
    <source>
        <dbReference type="ARBA" id="ARBA00022989"/>
    </source>
</evidence>
<dbReference type="PROSITE" id="PS50929">
    <property type="entry name" value="ABC_TM1F"/>
    <property type="match status" value="1"/>
</dbReference>
<dbReference type="Gene3D" id="1.20.1560.10">
    <property type="entry name" value="ABC transporter type 1, transmembrane domain"/>
    <property type="match status" value="1"/>
</dbReference>
<evidence type="ECO:0000256" key="7">
    <source>
        <dbReference type="ARBA" id="ARBA00023136"/>
    </source>
</evidence>
<dbReference type="Gene3D" id="3.40.50.300">
    <property type="entry name" value="P-loop containing nucleotide triphosphate hydrolases"/>
    <property type="match status" value="1"/>
</dbReference>
<dbReference type="PROSITE" id="PS00211">
    <property type="entry name" value="ABC_TRANSPORTER_1"/>
    <property type="match status" value="1"/>
</dbReference>
<keyword evidence="3 8" id="KW-0812">Transmembrane</keyword>
<evidence type="ECO:0000256" key="3">
    <source>
        <dbReference type="ARBA" id="ARBA00022692"/>
    </source>
</evidence>
<comment type="similarity">
    <text evidence="2">Belongs to the ABC transporter superfamily.</text>
</comment>
<protein>
    <submittedName>
        <fullName evidence="11">ATP-binding cassette subfamily B multidrug efflux pump</fullName>
    </submittedName>
</protein>
<feature type="transmembrane region" description="Helical" evidence="8">
    <location>
        <begin position="84"/>
        <end position="117"/>
    </location>
</feature>
<dbReference type="Pfam" id="PF00005">
    <property type="entry name" value="ABC_tran"/>
    <property type="match status" value="1"/>
</dbReference>
<keyword evidence="5 11" id="KW-0067">ATP-binding</keyword>
<dbReference type="EMBL" id="JAGGJU010000012">
    <property type="protein sequence ID" value="MBP1852579.1"/>
    <property type="molecule type" value="Genomic_DNA"/>
</dbReference>
<dbReference type="PANTHER" id="PTHR43394">
    <property type="entry name" value="ATP-DEPENDENT PERMEASE MDL1, MITOCHONDRIAL"/>
    <property type="match status" value="1"/>
</dbReference>
<dbReference type="InterPro" id="IPR003593">
    <property type="entry name" value="AAA+_ATPase"/>
</dbReference>
<feature type="transmembrane region" description="Helical" evidence="8">
    <location>
        <begin position="184"/>
        <end position="203"/>
    </location>
</feature>
<name>A0ABS4E3R7_9HYPH</name>
<reference evidence="11 12" key="1">
    <citation type="submission" date="2021-03" db="EMBL/GenBank/DDBJ databases">
        <title>Genomic Encyclopedia of Type Strains, Phase IV (KMG-IV): sequencing the most valuable type-strain genomes for metagenomic binning, comparative biology and taxonomic classification.</title>
        <authorList>
            <person name="Goeker M."/>
        </authorList>
    </citation>
    <scope>NUCLEOTIDE SEQUENCE [LARGE SCALE GENOMIC DNA]</scope>
    <source>
        <strain evidence="11 12">DSM 21600</strain>
    </source>
</reference>
<evidence type="ECO:0000256" key="4">
    <source>
        <dbReference type="ARBA" id="ARBA00022741"/>
    </source>
</evidence>
<dbReference type="Proteomes" id="UP000759443">
    <property type="component" value="Unassembled WGS sequence"/>
</dbReference>
<feature type="domain" description="ABC transmembrane type-1" evidence="10">
    <location>
        <begin position="40"/>
        <end position="320"/>
    </location>
</feature>
<keyword evidence="12" id="KW-1185">Reference proteome</keyword>
<keyword evidence="4" id="KW-0547">Nucleotide-binding</keyword>
<dbReference type="InterPro" id="IPR003439">
    <property type="entry name" value="ABC_transporter-like_ATP-bd"/>
</dbReference>
<dbReference type="InterPro" id="IPR036640">
    <property type="entry name" value="ABC1_TM_sf"/>
</dbReference>
<feature type="transmembrane region" description="Helical" evidence="8">
    <location>
        <begin position="159"/>
        <end position="178"/>
    </location>
</feature>
<dbReference type="InterPro" id="IPR027417">
    <property type="entry name" value="P-loop_NTPase"/>
</dbReference>
<dbReference type="SUPFAM" id="SSF52540">
    <property type="entry name" value="P-loop containing nucleoside triphosphate hydrolases"/>
    <property type="match status" value="1"/>
</dbReference>
<dbReference type="GO" id="GO:0005524">
    <property type="term" value="F:ATP binding"/>
    <property type="evidence" value="ECO:0007669"/>
    <property type="project" value="UniProtKB-KW"/>
</dbReference>
<dbReference type="PANTHER" id="PTHR43394:SF1">
    <property type="entry name" value="ATP-BINDING CASSETTE SUB-FAMILY B MEMBER 10, MITOCHONDRIAL"/>
    <property type="match status" value="1"/>
</dbReference>
<proteinExistence type="inferred from homology"/>
<evidence type="ECO:0000256" key="8">
    <source>
        <dbReference type="SAM" id="Phobius"/>
    </source>
</evidence>
<evidence type="ECO:0000256" key="5">
    <source>
        <dbReference type="ARBA" id="ARBA00022840"/>
    </source>
</evidence>
<dbReference type="SMART" id="SM00382">
    <property type="entry name" value="AAA"/>
    <property type="match status" value="1"/>
</dbReference>
<evidence type="ECO:0000313" key="11">
    <source>
        <dbReference type="EMBL" id="MBP1852579.1"/>
    </source>
</evidence>
<dbReference type="SUPFAM" id="SSF90123">
    <property type="entry name" value="ABC transporter transmembrane region"/>
    <property type="match status" value="1"/>
</dbReference>
<keyword evidence="7 8" id="KW-0472">Membrane</keyword>
<dbReference type="InterPro" id="IPR039421">
    <property type="entry name" value="Type_1_exporter"/>
</dbReference>
<evidence type="ECO:0000256" key="1">
    <source>
        <dbReference type="ARBA" id="ARBA00004651"/>
    </source>
</evidence>
<dbReference type="InterPro" id="IPR017871">
    <property type="entry name" value="ABC_transporter-like_CS"/>
</dbReference>
<sequence length="617" mass="68285">MFSWFENRLNPFPSAEPDLPPKGLFRFCWHYTRPAAPWLLLLGLCSMVIAIFEVLLYQFLGNIVDWLSGADKATFLQTESGHLLWMGALVLIGMPLVGALHTVTMHQVLAGSFPMIARWQMHRFLMRHSMTFFANEFAGRVATKVMQTSLAVRETVMKIIDVFVYAASFFISMLVLVMSADMRLVIPLALWIVFYILILLYFIPRLRKISSQQADARSLMTGRVVDSYTNIATVKLFSHAGREETYAKAGMASFLDTVHRQMRKISALNIVVDINNAVALFSVAALSLIFWLNGSISIGAIAVATGLAMRISGMSQWIMWEVAGLFEQIGTVYDGMGMMTKPHDIVDTREARDLDVKEGQIVYDRVRFHYGKDKGVIENFSLILAAGEKVGLVGRSGAGKTTLMNLLLRFYDLESGRVTIDGQDISAVTQESLRSAIGVVTQDTSLLHRSIRDNIAYGRPEASDAEIIEAAKQANAWDFIDGLVDMQGRKGLDAQVGERGVKLSGGQRQRIAIARVFLKNAPILILDEATSALDSEVEAAIQESLFSLMEGKTVIAIAHRLSTLTQMDRLVVLDKGRIIETGTHGELVGQGGVYADLWNRQSGGFLADNDETEQAAE</sequence>